<dbReference type="SUPFAM" id="SSF53098">
    <property type="entry name" value="Ribonuclease H-like"/>
    <property type="match status" value="1"/>
</dbReference>
<dbReference type="Gramene" id="C.cajan_05199.t">
    <property type="protein sequence ID" value="C.cajan_05199.t"/>
    <property type="gene ID" value="C.cajan_05199"/>
</dbReference>
<dbReference type="Proteomes" id="UP000075243">
    <property type="component" value="Chromosome 2"/>
</dbReference>
<dbReference type="InterPro" id="IPR036397">
    <property type="entry name" value="RNaseH_sf"/>
</dbReference>
<dbReference type="InterPro" id="IPR012337">
    <property type="entry name" value="RNaseH-like_sf"/>
</dbReference>
<accession>A0A151U0E7</accession>
<dbReference type="PANTHER" id="PTHR47266">
    <property type="entry name" value="ENDONUCLEASE-RELATED"/>
    <property type="match status" value="1"/>
</dbReference>
<proteinExistence type="predicted"/>
<evidence type="ECO:0000313" key="2">
    <source>
        <dbReference type="Proteomes" id="UP000075243"/>
    </source>
</evidence>
<dbReference type="GO" id="GO:0003676">
    <property type="term" value="F:nucleic acid binding"/>
    <property type="evidence" value="ECO:0007669"/>
    <property type="project" value="InterPro"/>
</dbReference>
<protein>
    <submittedName>
        <fullName evidence="1">Retrovirus-related Pol polyprotein from transposon 412 family</fullName>
    </submittedName>
</protein>
<dbReference type="AlphaFoldDB" id="A0A151U0E7"/>
<name>A0A151U0E7_CAJCA</name>
<organism evidence="1 2">
    <name type="scientific">Cajanus cajan</name>
    <name type="common">Pigeon pea</name>
    <name type="synonym">Cajanus indicus</name>
    <dbReference type="NCBI Taxonomy" id="3821"/>
    <lineage>
        <taxon>Eukaryota</taxon>
        <taxon>Viridiplantae</taxon>
        <taxon>Streptophyta</taxon>
        <taxon>Embryophyta</taxon>
        <taxon>Tracheophyta</taxon>
        <taxon>Spermatophyta</taxon>
        <taxon>Magnoliopsida</taxon>
        <taxon>eudicotyledons</taxon>
        <taxon>Gunneridae</taxon>
        <taxon>Pentapetalae</taxon>
        <taxon>rosids</taxon>
        <taxon>fabids</taxon>
        <taxon>Fabales</taxon>
        <taxon>Fabaceae</taxon>
        <taxon>Papilionoideae</taxon>
        <taxon>50 kb inversion clade</taxon>
        <taxon>NPAAA clade</taxon>
        <taxon>indigoferoid/millettioid clade</taxon>
        <taxon>Phaseoleae</taxon>
        <taxon>Cajanus</taxon>
    </lineage>
</organism>
<gene>
    <name evidence="1" type="ORF">KK1_005328</name>
</gene>
<dbReference type="EMBL" id="CM003604">
    <property type="protein sequence ID" value="KYP72728.1"/>
    <property type="molecule type" value="Genomic_DNA"/>
</dbReference>
<sequence length="267" mass="30805">MPQQPMLFCEVFDVWGIDFMGPFPVSFGFSYILLAVDYVSKWVEAKPTRSNDARVVVDFVRSHIFCREIKRILEKIVQPNRKDWSNRLDDALWAHRTAYKAPIGMSPYRVVFGKACHLPVEIEHRAYWAVKTCNFSIDQAGEERRLQLNDLDEIHLEAYKNSKFFKEKTKKFHDSLIARKDFVVGQKVLLYNSRLGLMGGKLRSKWIGPFVVTNVYPYGSVEIKSESTDKSFKVNGHRLKPFLSNPSLLDVVVEEMSLLDLASLPLP</sequence>
<reference evidence="1 2" key="1">
    <citation type="journal article" date="2012" name="Nat. Biotechnol.">
        <title>Draft genome sequence of pigeonpea (Cajanus cajan), an orphan legume crop of resource-poor farmers.</title>
        <authorList>
            <person name="Varshney R.K."/>
            <person name="Chen W."/>
            <person name="Li Y."/>
            <person name="Bharti A.K."/>
            <person name="Saxena R.K."/>
            <person name="Schlueter J.A."/>
            <person name="Donoghue M.T."/>
            <person name="Azam S."/>
            <person name="Fan G."/>
            <person name="Whaley A.M."/>
            <person name="Farmer A.D."/>
            <person name="Sheridan J."/>
            <person name="Iwata A."/>
            <person name="Tuteja R."/>
            <person name="Penmetsa R.V."/>
            <person name="Wu W."/>
            <person name="Upadhyaya H.D."/>
            <person name="Yang S.P."/>
            <person name="Shah T."/>
            <person name="Saxena K.B."/>
            <person name="Michael T."/>
            <person name="McCombie W.R."/>
            <person name="Yang B."/>
            <person name="Zhang G."/>
            <person name="Yang H."/>
            <person name="Wang J."/>
            <person name="Spillane C."/>
            <person name="Cook D.R."/>
            <person name="May G.D."/>
            <person name="Xu X."/>
            <person name="Jackson S.A."/>
        </authorList>
    </citation>
    <scope>NUCLEOTIDE SEQUENCE [LARGE SCALE GENOMIC DNA]</scope>
    <source>
        <strain evidence="2">cv. Asha</strain>
    </source>
</reference>
<keyword evidence="2" id="KW-1185">Reference proteome</keyword>
<dbReference type="InterPro" id="IPR052160">
    <property type="entry name" value="Gypsy_RT_Integrase-like"/>
</dbReference>
<evidence type="ECO:0000313" key="1">
    <source>
        <dbReference type="EMBL" id="KYP72728.1"/>
    </source>
</evidence>
<dbReference type="Gene3D" id="3.30.420.10">
    <property type="entry name" value="Ribonuclease H-like superfamily/Ribonuclease H"/>
    <property type="match status" value="2"/>
</dbReference>